<evidence type="ECO:0000256" key="3">
    <source>
        <dbReference type="ARBA" id="ARBA00022729"/>
    </source>
</evidence>
<evidence type="ECO:0000256" key="4">
    <source>
        <dbReference type="ARBA" id="ARBA00023136"/>
    </source>
</evidence>
<gene>
    <name evidence="7" type="ORF">BFW87_22190</name>
</gene>
<dbReference type="Proteomes" id="UP000190965">
    <property type="component" value="Unassembled WGS sequence"/>
</dbReference>
<dbReference type="Pfam" id="PF06629">
    <property type="entry name" value="MipA"/>
    <property type="match status" value="1"/>
</dbReference>
<dbReference type="PANTHER" id="PTHR38776:SF1">
    <property type="entry name" value="MLTA-INTERACTING PROTEIN-RELATED"/>
    <property type="match status" value="1"/>
</dbReference>
<dbReference type="InterPro" id="IPR010583">
    <property type="entry name" value="MipA"/>
</dbReference>
<keyword evidence="3 6" id="KW-0732">Signal</keyword>
<feature type="signal peptide" evidence="6">
    <location>
        <begin position="1"/>
        <end position="19"/>
    </location>
</feature>
<evidence type="ECO:0000313" key="7">
    <source>
        <dbReference type="EMBL" id="OPA89860.1"/>
    </source>
</evidence>
<comment type="caution">
    <text evidence="7">The sequence shown here is derived from an EMBL/GenBank/DDBJ whole genome shotgun (WGS) entry which is preliminary data.</text>
</comment>
<organism evidence="7 8">
    <name type="scientific">Pseudomonas fluorescens</name>
    <dbReference type="NCBI Taxonomy" id="294"/>
    <lineage>
        <taxon>Bacteria</taxon>
        <taxon>Pseudomonadati</taxon>
        <taxon>Pseudomonadota</taxon>
        <taxon>Gammaproteobacteria</taxon>
        <taxon>Pseudomonadales</taxon>
        <taxon>Pseudomonadaceae</taxon>
        <taxon>Pseudomonas</taxon>
    </lineage>
</organism>
<evidence type="ECO:0000256" key="5">
    <source>
        <dbReference type="ARBA" id="ARBA00023237"/>
    </source>
</evidence>
<evidence type="ECO:0000256" key="1">
    <source>
        <dbReference type="ARBA" id="ARBA00004442"/>
    </source>
</evidence>
<comment type="subcellular location">
    <subcellularLocation>
        <location evidence="1">Cell outer membrane</location>
    </subcellularLocation>
</comment>
<dbReference type="EMBL" id="MSDF01000031">
    <property type="protein sequence ID" value="OPA89860.1"/>
    <property type="molecule type" value="Genomic_DNA"/>
</dbReference>
<accession>A0A1T2YCA3</accession>
<keyword evidence="4" id="KW-0472">Membrane</keyword>
<feature type="chain" id="PRO_5012233474" description="MipA/OmpV family protein" evidence="6">
    <location>
        <begin position="20"/>
        <end position="249"/>
    </location>
</feature>
<comment type="similarity">
    <text evidence="2">Belongs to the MipA/OmpV family.</text>
</comment>
<sequence length="249" mass="27380">MISTLLLASLAFEPGPALAATEQDTQSRWGLGLGAAVDNSAYRGLDDDAQVLPVVSYESRWFSVMGPGIDFKIPSDNALSFRLQARYGIGEGYDASDSNDLDGMHDRDPGVWLGAKAIWASPIAQFSAQWASDVSGNSNGQTLRFAVERRFTVNDFDFTPRLAAVRVDEDYVSYYYGVRNSEATASRSAYEGDATVNLEAGIRIGYKLDANQHVNLDLSATRLGSEIEDSPIVERATTSSLRLWYMYRF</sequence>
<dbReference type="AlphaFoldDB" id="A0A1T2YCA3"/>
<evidence type="ECO:0008006" key="9">
    <source>
        <dbReference type="Google" id="ProtNLM"/>
    </source>
</evidence>
<name>A0A1T2YCA3_PSEFL</name>
<evidence type="ECO:0000256" key="6">
    <source>
        <dbReference type="SAM" id="SignalP"/>
    </source>
</evidence>
<dbReference type="PANTHER" id="PTHR38776">
    <property type="entry name" value="MLTA-INTERACTING PROTEIN-RELATED"/>
    <property type="match status" value="1"/>
</dbReference>
<protein>
    <recommendedName>
        <fullName evidence="9">MipA/OmpV family protein</fullName>
    </recommendedName>
</protein>
<proteinExistence type="inferred from homology"/>
<evidence type="ECO:0000313" key="8">
    <source>
        <dbReference type="Proteomes" id="UP000190965"/>
    </source>
</evidence>
<reference evidence="7 8" key="1">
    <citation type="submission" date="2016-12" db="EMBL/GenBank/DDBJ databases">
        <title>Draft genome sequences of seven strains of Pseudomonas fluorescens that produce 4-formylaminooxyvinylglycine.</title>
        <authorList>
            <person name="Okrent R.A."/>
            <person name="Manning V.A."/>
            <person name="Trippe K.M."/>
        </authorList>
    </citation>
    <scope>NUCLEOTIDE SEQUENCE [LARGE SCALE GENOMIC DNA]</scope>
    <source>
        <strain evidence="7 8">P5A</strain>
    </source>
</reference>
<evidence type="ECO:0000256" key="2">
    <source>
        <dbReference type="ARBA" id="ARBA00005722"/>
    </source>
</evidence>
<dbReference type="GO" id="GO:0009279">
    <property type="term" value="C:cell outer membrane"/>
    <property type="evidence" value="ECO:0007669"/>
    <property type="project" value="UniProtKB-SubCell"/>
</dbReference>
<keyword evidence="5" id="KW-0998">Cell outer membrane</keyword>